<evidence type="ECO:0000313" key="2">
    <source>
        <dbReference type="EMBL" id="ECW0109271.1"/>
    </source>
</evidence>
<dbReference type="Gene3D" id="2.170.16.10">
    <property type="entry name" value="Hedgehog/Intein (Hint) domain"/>
    <property type="match status" value="1"/>
</dbReference>
<comment type="caution">
    <text evidence="2">The sequence shown here is derived from an EMBL/GenBank/DDBJ whole genome shotgun (WGS) entry which is preliminary data.</text>
</comment>
<dbReference type="PROSITE" id="PS50819">
    <property type="entry name" value="INTEIN_ENDONUCLEASE"/>
    <property type="match status" value="1"/>
</dbReference>
<dbReference type="InterPro" id="IPR036844">
    <property type="entry name" value="Hint_dom_sf"/>
</dbReference>
<dbReference type="InterPro" id="IPR004042">
    <property type="entry name" value="Intein_endonuc_central"/>
</dbReference>
<evidence type="ECO:0000259" key="1">
    <source>
        <dbReference type="PROSITE" id="PS50819"/>
    </source>
</evidence>
<name>A0A612HB80_SALET</name>
<proteinExistence type="predicted"/>
<feature type="domain" description="DOD-type homing endonuclease" evidence="1">
    <location>
        <begin position="271"/>
        <end position="325"/>
    </location>
</feature>
<sequence>MEGMMIMKNSLQKNTLNSLPQKNGNIDSSFSYSNNCDSSFYPEIHGGTKYYRGSLMTEQKKSSFVAKNSVKGMTESNHQDDVIFTGIPFSEVNDSQCYDAESISIGGFTEDTLISTAVGPFHLGELYHLNKEPEVITRDGTILKSDGVDSGGMHEVFGLLTNTSYIKGSGSHRVLRINPDCTSEMVELKDLRKGDFVVYQKGIFGSDFPVYNDEKLDVCDAQELGKHISNMSRHNPQMSVYYSSDKFYNKTGYFSINIYNTLNKFNNFVYRVPEKLLRAPEEFISAYLRGYFDGGTRFHLNRISATAVCREFASDIVYLLSLFGINGEIAKTLTGFEVVIHNKPDINIFIKRIGFLNNHDFSGSHCKPVVSGVDYKKLIDEYNQKTSDLSCRNMTLPETITELLECLNLYKESFILLGLENKFKTLALLSQRGCRVTEVTEYAKYTGRDEVFGVINVAENHTWCANGIIVSDCELI</sequence>
<dbReference type="Gene3D" id="3.10.28.10">
    <property type="entry name" value="Homing endonucleases"/>
    <property type="match status" value="1"/>
</dbReference>
<gene>
    <name evidence="2" type="ORF">F3Q63_19095</name>
</gene>
<dbReference type="InterPro" id="IPR004860">
    <property type="entry name" value="LAGLIDADG_dom"/>
</dbReference>
<dbReference type="Pfam" id="PF14528">
    <property type="entry name" value="LAGLIDADG_3"/>
    <property type="match status" value="1"/>
</dbReference>
<organism evidence="2">
    <name type="scientific">Salmonella enterica I</name>
    <dbReference type="NCBI Taxonomy" id="59201"/>
    <lineage>
        <taxon>Bacteria</taxon>
        <taxon>Pseudomonadati</taxon>
        <taxon>Pseudomonadota</taxon>
        <taxon>Gammaproteobacteria</taxon>
        <taxon>Enterobacterales</taxon>
        <taxon>Enterobacteriaceae</taxon>
        <taxon>Salmonella</taxon>
    </lineage>
</organism>
<dbReference type="SUPFAM" id="SSF51294">
    <property type="entry name" value="Hedgehog/intein (Hint) domain"/>
    <property type="match status" value="1"/>
</dbReference>
<dbReference type="AlphaFoldDB" id="A0A612HB80"/>
<dbReference type="InterPro" id="IPR027434">
    <property type="entry name" value="Homing_endonucl"/>
</dbReference>
<dbReference type="SUPFAM" id="SSF55608">
    <property type="entry name" value="Homing endonucleases"/>
    <property type="match status" value="1"/>
</dbReference>
<accession>A0A612HB80</accession>
<reference evidence="2" key="1">
    <citation type="submission" date="2019-09" db="EMBL/GenBank/DDBJ databases">
        <authorList>
            <consortium name="GenomeTrakr network: Whole genome sequencing for foodborne pathogen traceback"/>
        </authorList>
    </citation>
    <scope>NUCLEOTIDE SEQUENCE</scope>
    <source>
        <strain evidence="2">AUSMDU00020873</strain>
    </source>
</reference>
<dbReference type="EMBL" id="AAKVAS010000027">
    <property type="protein sequence ID" value="ECW0109271.1"/>
    <property type="molecule type" value="Genomic_DNA"/>
</dbReference>
<protein>
    <recommendedName>
        <fullName evidence="1">DOD-type homing endonuclease domain-containing protein</fullName>
    </recommendedName>
</protein>
<dbReference type="GO" id="GO:0004519">
    <property type="term" value="F:endonuclease activity"/>
    <property type="evidence" value="ECO:0007669"/>
    <property type="project" value="InterPro"/>
</dbReference>